<dbReference type="EMBL" id="HADZ01015345">
    <property type="protein sequence ID" value="SBP79286.1"/>
    <property type="molecule type" value="Transcribed_RNA"/>
</dbReference>
<organism evidence="1">
    <name type="scientific">Nothobranchius kadleci</name>
    <name type="common">African annual killifish</name>
    <dbReference type="NCBI Taxonomy" id="1051664"/>
    <lineage>
        <taxon>Eukaryota</taxon>
        <taxon>Metazoa</taxon>
        <taxon>Chordata</taxon>
        <taxon>Craniata</taxon>
        <taxon>Vertebrata</taxon>
        <taxon>Euteleostomi</taxon>
        <taxon>Actinopterygii</taxon>
        <taxon>Neopterygii</taxon>
        <taxon>Teleostei</taxon>
        <taxon>Neoteleostei</taxon>
        <taxon>Acanthomorphata</taxon>
        <taxon>Ovalentaria</taxon>
        <taxon>Atherinomorphae</taxon>
        <taxon>Cyprinodontiformes</taxon>
        <taxon>Nothobranchiidae</taxon>
        <taxon>Nothobranchius</taxon>
    </lineage>
</organism>
<name>A0A1A8CKK7_NOTKA</name>
<dbReference type="AlphaFoldDB" id="A0A1A8CKK7"/>
<proteinExistence type="predicted"/>
<reference evidence="1" key="2">
    <citation type="submission" date="2016-06" db="EMBL/GenBank/DDBJ databases">
        <title>The genome of a short-lived fish provides insights into sex chromosome evolution and the genetic control of aging.</title>
        <authorList>
            <person name="Reichwald K."/>
            <person name="Felder M."/>
            <person name="Petzold A."/>
            <person name="Koch P."/>
            <person name="Groth M."/>
            <person name="Platzer M."/>
        </authorList>
    </citation>
    <scope>NUCLEOTIDE SEQUENCE</scope>
    <source>
        <tissue evidence="1">Brain</tissue>
    </source>
</reference>
<sequence>PSKVLDVELPEMDLTDKQHRDHLMTEAVVQGNVEKVKAGTAYVEVGHQTEGETEEKCQKMECEQSRNKPVIGGEQKAPFRVGKRELNEYFLKGDTEEVKCYTGLPCFDILIPLFSNVKAFL</sequence>
<protein>
    <submittedName>
        <fullName evidence="1">Uncharacterized protein</fullName>
    </submittedName>
</protein>
<evidence type="ECO:0000313" key="1">
    <source>
        <dbReference type="EMBL" id="SBP79286.1"/>
    </source>
</evidence>
<accession>A0A1A8CKK7</accession>
<feature type="non-terminal residue" evidence="1">
    <location>
        <position position="121"/>
    </location>
</feature>
<feature type="non-terminal residue" evidence="1">
    <location>
        <position position="1"/>
    </location>
</feature>
<gene>
    <name evidence="1" type="primary">BX537277.1</name>
</gene>
<reference evidence="1" key="1">
    <citation type="submission" date="2016-05" db="EMBL/GenBank/DDBJ databases">
        <authorList>
            <person name="Lavstsen T."/>
            <person name="Jespersen J.S."/>
        </authorList>
    </citation>
    <scope>NUCLEOTIDE SEQUENCE</scope>
    <source>
        <tissue evidence="1">Brain</tissue>
    </source>
</reference>